<keyword evidence="6" id="KW-0812">Transmembrane</keyword>
<dbReference type="Gene3D" id="3.60.20.10">
    <property type="entry name" value="Glutamine Phosphoribosylpyrophosphate, subunit 1, domain 1"/>
    <property type="match status" value="1"/>
</dbReference>
<evidence type="ECO:0000313" key="8">
    <source>
        <dbReference type="Proteomes" id="UP000184932"/>
    </source>
</evidence>
<dbReference type="EMBL" id="FSRL01000001">
    <property type="protein sequence ID" value="SIN91872.1"/>
    <property type="molecule type" value="Genomic_DNA"/>
</dbReference>
<feature type="active site" description="Nucleophile" evidence="4">
    <location>
        <position position="261"/>
    </location>
</feature>
<feature type="binding site" evidence="5">
    <location>
        <position position="195"/>
    </location>
    <ligand>
        <name>Ca(2+)</name>
        <dbReference type="ChEBI" id="CHEBI:29108"/>
    </ligand>
</feature>
<dbReference type="Proteomes" id="UP000184932">
    <property type="component" value="Unassembled WGS sequence"/>
</dbReference>
<dbReference type="InterPro" id="IPR023343">
    <property type="entry name" value="Penicillin_amidase_dom1"/>
</dbReference>
<evidence type="ECO:0000313" key="7">
    <source>
        <dbReference type="EMBL" id="SIN91872.1"/>
    </source>
</evidence>
<organism evidence="7 8">
    <name type="scientific">Vannielia litorea</name>
    <dbReference type="NCBI Taxonomy" id="1217970"/>
    <lineage>
        <taxon>Bacteria</taxon>
        <taxon>Pseudomonadati</taxon>
        <taxon>Pseudomonadota</taxon>
        <taxon>Alphaproteobacteria</taxon>
        <taxon>Rhodobacterales</taxon>
        <taxon>Paracoccaceae</taxon>
        <taxon>Vannielia</taxon>
    </lineage>
</organism>
<feature type="transmembrane region" description="Helical" evidence="6">
    <location>
        <begin position="7"/>
        <end position="30"/>
    </location>
</feature>
<dbReference type="STRING" id="1217970.SAMN05444002_1487"/>
<feature type="binding site" evidence="5">
    <location>
        <position position="333"/>
    </location>
    <ligand>
        <name>Ca(2+)</name>
        <dbReference type="ChEBI" id="CHEBI:29108"/>
    </ligand>
</feature>
<comment type="cofactor">
    <cofactor evidence="5">
        <name>Ca(2+)</name>
        <dbReference type="ChEBI" id="CHEBI:29108"/>
    </cofactor>
    <text evidence="5">Binds 1 Ca(2+) ion per dimer.</text>
</comment>
<dbReference type="GO" id="GO:0046872">
    <property type="term" value="F:metal ion binding"/>
    <property type="evidence" value="ECO:0007669"/>
    <property type="project" value="UniProtKB-KW"/>
</dbReference>
<dbReference type="Gene3D" id="1.10.439.10">
    <property type="entry name" value="Penicillin Amidohydrolase, domain 1"/>
    <property type="match status" value="1"/>
</dbReference>
<name>A0A1N6F9A5_9RHOB</name>
<keyword evidence="8" id="KW-1185">Reference proteome</keyword>
<gene>
    <name evidence="7" type="ORF">SAMN05444002_1487</name>
</gene>
<evidence type="ECO:0000256" key="2">
    <source>
        <dbReference type="ARBA" id="ARBA00022801"/>
    </source>
</evidence>
<dbReference type="InterPro" id="IPR002692">
    <property type="entry name" value="S45"/>
</dbReference>
<dbReference type="InterPro" id="IPR014395">
    <property type="entry name" value="Pen/GL7ACA/AHL_acylase"/>
</dbReference>
<dbReference type="PROSITE" id="PS51257">
    <property type="entry name" value="PROKAR_LIPOPROTEIN"/>
    <property type="match status" value="1"/>
</dbReference>
<dbReference type="SUPFAM" id="SSF56235">
    <property type="entry name" value="N-terminal nucleophile aminohydrolases (Ntn hydrolases)"/>
    <property type="match status" value="1"/>
</dbReference>
<evidence type="ECO:0000256" key="1">
    <source>
        <dbReference type="ARBA" id="ARBA00006586"/>
    </source>
</evidence>
<proteinExistence type="inferred from homology"/>
<dbReference type="Pfam" id="PF01804">
    <property type="entry name" value="Penicil_amidase"/>
    <property type="match status" value="1"/>
</dbReference>
<dbReference type="InterPro" id="IPR029055">
    <property type="entry name" value="Ntn_hydrolases_N"/>
</dbReference>
<dbReference type="GO" id="GO:0016811">
    <property type="term" value="F:hydrolase activity, acting on carbon-nitrogen (but not peptide) bonds, in linear amides"/>
    <property type="evidence" value="ECO:0007669"/>
    <property type="project" value="InterPro"/>
</dbReference>
<dbReference type="GO" id="GO:0017000">
    <property type="term" value="P:antibiotic biosynthetic process"/>
    <property type="evidence" value="ECO:0007669"/>
    <property type="project" value="InterPro"/>
</dbReference>
<keyword evidence="6" id="KW-1133">Transmembrane helix</keyword>
<keyword evidence="2" id="KW-0378">Hydrolase</keyword>
<protein>
    <submittedName>
        <fullName evidence="7">Penicillin amidase</fullName>
    </submittedName>
</protein>
<feature type="binding site" evidence="5">
    <location>
        <position position="336"/>
    </location>
    <ligand>
        <name>Ca(2+)</name>
        <dbReference type="ChEBI" id="CHEBI:29108"/>
    </ligand>
</feature>
<dbReference type="PANTHER" id="PTHR34218">
    <property type="entry name" value="PEPTIDASE S45 PENICILLIN AMIDASE"/>
    <property type="match status" value="1"/>
</dbReference>
<evidence type="ECO:0000256" key="6">
    <source>
        <dbReference type="SAM" id="Phobius"/>
    </source>
</evidence>
<keyword evidence="5" id="KW-0479">Metal-binding</keyword>
<keyword evidence="5" id="KW-0106">Calcium</keyword>
<dbReference type="PANTHER" id="PTHR34218:SF4">
    <property type="entry name" value="ACYL-HOMOSERINE LACTONE ACYLASE QUIP"/>
    <property type="match status" value="1"/>
</dbReference>
<comment type="similarity">
    <text evidence="1">Belongs to the peptidase S45 family.</text>
</comment>
<evidence type="ECO:0000256" key="4">
    <source>
        <dbReference type="PIRSR" id="PIRSR001227-1"/>
    </source>
</evidence>
<dbReference type="Gene3D" id="1.10.1400.10">
    <property type="match status" value="1"/>
</dbReference>
<dbReference type="Gene3D" id="2.30.120.10">
    <property type="match status" value="1"/>
</dbReference>
<keyword evidence="3" id="KW-0865">Zymogen</keyword>
<dbReference type="AlphaFoldDB" id="A0A1N6F9A5"/>
<evidence type="ECO:0000256" key="3">
    <source>
        <dbReference type="ARBA" id="ARBA00023145"/>
    </source>
</evidence>
<reference evidence="8" key="1">
    <citation type="submission" date="2016-11" db="EMBL/GenBank/DDBJ databases">
        <authorList>
            <person name="Varghese N."/>
            <person name="Submissions S."/>
        </authorList>
    </citation>
    <scope>NUCLEOTIDE SEQUENCE [LARGE SCALE GENOMIC DNA]</scope>
    <source>
        <strain evidence="8">DSM 29440</strain>
    </source>
</reference>
<dbReference type="RefSeq" id="WP_074255553.1">
    <property type="nucleotide sequence ID" value="NZ_FSRL01000001.1"/>
</dbReference>
<dbReference type="CDD" id="cd03747">
    <property type="entry name" value="Ntn_PGA_like"/>
    <property type="match status" value="1"/>
</dbReference>
<accession>A0A1N6F9A5</accession>
<keyword evidence="6" id="KW-0472">Membrane</keyword>
<dbReference type="PIRSF" id="PIRSF001227">
    <property type="entry name" value="Pen_acylase"/>
    <property type="match status" value="1"/>
</dbReference>
<dbReference type="InterPro" id="IPR043146">
    <property type="entry name" value="Penicillin_amidase_N_B-knob"/>
</dbReference>
<dbReference type="InterPro" id="IPR043147">
    <property type="entry name" value="Penicillin_amidase_A-knob"/>
</dbReference>
<dbReference type="OrthoDB" id="9760084at2"/>
<evidence type="ECO:0000256" key="5">
    <source>
        <dbReference type="PIRSR" id="PIRSR001227-2"/>
    </source>
</evidence>
<sequence length="820" mass="89591">MARIFRWLLRIVTAGLLTAFLVACVTYYLASRSIPDYSARLSVAGLAGPVEIVRDNANVPHIFGSTDEDVFFGLGFAHAQDRLWQMTMSRRAAQGRLSEIFGVRTVKTDELLRRFGLYEAASASVSSLDAETRAMLEAYSAGVNAWIATVNEGALGRGAPEFFLFSREIAPWRPADTVAMGKIMALQLTGQLQEEVLRARVSLQLPEPRLADILPDVPGPGTAALPDYASLVPIGEPPAGWTQYALDPLSPVKPRAFAGASNAWAAAPKRSAAGKALLANDPHLGFTAPTVWYLARVELSTGGVIGATIPGIPFILSGRSDALAWGITSSYLDDQDVFMEELNPANPQEYRTPTGWKAFSTKSSIIEIKGSEPITITLRRTENGPVLPGSHYNLDKVTPGGHVASLGWTALSPRDTSMQAALGLQRARTIEEAIDAMELFIAPAQNLTIAEPGRVALKMVGAMPNRNPGHASQGRMPALGWRTENRWAGRMPYEKNPTFIDPVGGILGNTNNKTVDRPFPEHVSFTWGDTQRIQRWTRLMQTREVHTRESFIDAQLDTVSVTARTLLPLIAKDLWFTGEAAPEGTPERQRQRALELLANWNGEMSEHLPEPLIFAAWLKHLQNRLVRDELGPLSVEFAHPEPLFLERVFRDVDGAAVWCDVAQSTAQETCTDIARIALDEALLWIGANYGTALESLRWGDAHEALHDHAVLGEVPVLKWIVNIHQSTSGGDFTLLRGRTKGSDPDPYSNVHGAGYRGVYDFSDPDSSVFITATGQSGHPLSRHYDDLGALWRRGEYIPMSLDPALARAANVGVTVLTPAE</sequence>